<comment type="caution">
    <text evidence="5">The sequence shown here is derived from an EMBL/GenBank/DDBJ whole genome shotgun (WGS) entry which is preliminary data.</text>
</comment>
<keyword evidence="6" id="KW-1185">Reference proteome</keyword>
<evidence type="ECO:0000313" key="5">
    <source>
        <dbReference type="EMBL" id="KOB75825.1"/>
    </source>
</evidence>
<keyword evidence="2" id="KW-0863">Zinc-finger</keyword>
<dbReference type="InterPro" id="IPR048370">
    <property type="entry name" value="ZSWIM4-8_C"/>
</dbReference>
<dbReference type="PANTHER" id="PTHR22619:SF1">
    <property type="entry name" value="ZINC FINGER SWIM DOMAIN-CONTAINING PROTEIN 8"/>
    <property type="match status" value="1"/>
</dbReference>
<dbReference type="PANTHER" id="PTHR22619">
    <property type="entry name" value="ZINC FINGER SWIM DOMAIN CONTAINING PROTEIN 4, 5, 6"/>
    <property type="match status" value="1"/>
</dbReference>
<accession>A0A0L7LK71</accession>
<dbReference type="AlphaFoldDB" id="A0A0L7LK71"/>
<gene>
    <name evidence="5" type="ORF">OBRU01_06720</name>
</gene>
<dbReference type="EMBL" id="JTDY01000802">
    <property type="protein sequence ID" value="KOB75825.1"/>
    <property type="molecule type" value="Genomic_DNA"/>
</dbReference>
<evidence type="ECO:0000256" key="1">
    <source>
        <dbReference type="ARBA" id="ARBA00022723"/>
    </source>
</evidence>
<dbReference type="GO" id="GO:0008270">
    <property type="term" value="F:zinc ion binding"/>
    <property type="evidence" value="ECO:0007669"/>
    <property type="project" value="UniProtKB-KW"/>
</dbReference>
<protein>
    <recommendedName>
        <fullName evidence="4">ZSWIM4-8 C-terminal domain-containing protein</fullName>
    </recommendedName>
</protein>
<organism evidence="5 6">
    <name type="scientific">Operophtera brumata</name>
    <name type="common">Winter moth</name>
    <name type="synonym">Phalaena brumata</name>
    <dbReference type="NCBI Taxonomy" id="104452"/>
    <lineage>
        <taxon>Eukaryota</taxon>
        <taxon>Metazoa</taxon>
        <taxon>Ecdysozoa</taxon>
        <taxon>Arthropoda</taxon>
        <taxon>Hexapoda</taxon>
        <taxon>Insecta</taxon>
        <taxon>Pterygota</taxon>
        <taxon>Neoptera</taxon>
        <taxon>Endopterygota</taxon>
        <taxon>Lepidoptera</taxon>
        <taxon>Glossata</taxon>
        <taxon>Ditrysia</taxon>
        <taxon>Geometroidea</taxon>
        <taxon>Geometridae</taxon>
        <taxon>Larentiinae</taxon>
        <taxon>Operophtera</taxon>
    </lineage>
</organism>
<dbReference type="Pfam" id="PF21055">
    <property type="entry name" value="ZSWIM4-8_C"/>
    <property type="match status" value="1"/>
</dbReference>
<dbReference type="GO" id="GO:0031462">
    <property type="term" value="C:Cul2-RING ubiquitin ligase complex"/>
    <property type="evidence" value="ECO:0007669"/>
    <property type="project" value="TreeGrafter"/>
</dbReference>
<evidence type="ECO:0000259" key="4">
    <source>
        <dbReference type="Pfam" id="PF21055"/>
    </source>
</evidence>
<evidence type="ECO:0000256" key="3">
    <source>
        <dbReference type="ARBA" id="ARBA00022833"/>
    </source>
</evidence>
<dbReference type="Proteomes" id="UP000037510">
    <property type="component" value="Unassembled WGS sequence"/>
</dbReference>
<reference evidence="5 6" key="1">
    <citation type="journal article" date="2015" name="Genome Biol. Evol.">
        <title>The genome of winter moth (Operophtera brumata) provides a genomic perspective on sexual dimorphism and phenology.</title>
        <authorList>
            <person name="Derks M.F."/>
            <person name="Smit S."/>
            <person name="Salis L."/>
            <person name="Schijlen E."/>
            <person name="Bossers A."/>
            <person name="Mateman C."/>
            <person name="Pijl A.S."/>
            <person name="de Ridder D."/>
            <person name="Groenen M.A."/>
            <person name="Visser M.E."/>
            <person name="Megens H.J."/>
        </authorList>
    </citation>
    <scope>NUCLEOTIDE SEQUENCE [LARGE SCALE GENOMIC DNA]</scope>
    <source>
        <strain evidence="5">WM2013NL</strain>
        <tissue evidence="5">Head and thorax</tissue>
    </source>
</reference>
<keyword evidence="1" id="KW-0479">Metal-binding</keyword>
<evidence type="ECO:0000313" key="6">
    <source>
        <dbReference type="Proteomes" id="UP000037510"/>
    </source>
</evidence>
<dbReference type="STRING" id="104452.A0A0L7LK71"/>
<feature type="domain" description="ZSWIM4-8 C-terminal" evidence="4">
    <location>
        <begin position="32"/>
        <end position="97"/>
    </location>
</feature>
<proteinExistence type="predicted"/>
<keyword evidence="3" id="KW-0862">Zinc</keyword>
<evidence type="ECO:0000256" key="2">
    <source>
        <dbReference type="ARBA" id="ARBA00022771"/>
    </source>
</evidence>
<name>A0A0L7LK71_OPEBR</name>
<sequence>MPADVSVTVITRCDVNSVVYPFVLHELCSLKLTDHSFGRYIQCIHQKLYHITAVEYEEFVSIVLSARTAFQLTPEGNAQFKEWLASLRKSKTCKKDLWTQLNAALQTNGK</sequence>